<evidence type="ECO:0000256" key="8">
    <source>
        <dbReference type="ARBA" id="ARBA00024647"/>
    </source>
</evidence>
<evidence type="ECO:0000259" key="12">
    <source>
        <dbReference type="PROSITE" id="PS00486"/>
    </source>
</evidence>
<keyword evidence="3 9" id="KW-0547">Nucleotide-binding</keyword>
<evidence type="ECO:0000256" key="7">
    <source>
        <dbReference type="ARBA" id="ARBA00023204"/>
    </source>
</evidence>
<dbReference type="AlphaFoldDB" id="A0A2U8E282"/>
<dbReference type="GO" id="GO:0005829">
    <property type="term" value="C:cytosol"/>
    <property type="evidence" value="ECO:0007669"/>
    <property type="project" value="TreeGrafter"/>
</dbReference>
<dbReference type="InterPro" id="IPR000432">
    <property type="entry name" value="DNA_mismatch_repair_MutS_C"/>
</dbReference>
<dbReference type="Pfam" id="PF05188">
    <property type="entry name" value="MutS_II"/>
    <property type="match status" value="1"/>
</dbReference>
<evidence type="ECO:0000256" key="5">
    <source>
        <dbReference type="ARBA" id="ARBA00022840"/>
    </source>
</evidence>
<organism evidence="13 14">
    <name type="scientific">Ereboglobus luteus</name>
    <dbReference type="NCBI Taxonomy" id="1796921"/>
    <lineage>
        <taxon>Bacteria</taxon>
        <taxon>Pseudomonadati</taxon>
        <taxon>Verrucomicrobiota</taxon>
        <taxon>Opitutia</taxon>
        <taxon>Opitutales</taxon>
        <taxon>Opitutaceae</taxon>
        <taxon>Ereboglobus</taxon>
    </lineage>
</organism>
<evidence type="ECO:0000313" key="13">
    <source>
        <dbReference type="EMBL" id="AWI08989.1"/>
    </source>
</evidence>
<dbReference type="SUPFAM" id="SSF48334">
    <property type="entry name" value="DNA repair protein MutS, domain III"/>
    <property type="match status" value="1"/>
</dbReference>
<dbReference type="GO" id="GO:0006298">
    <property type="term" value="P:mismatch repair"/>
    <property type="evidence" value="ECO:0007669"/>
    <property type="project" value="UniProtKB-UniRule"/>
</dbReference>
<dbReference type="NCBIfam" id="NF003810">
    <property type="entry name" value="PRK05399.1"/>
    <property type="match status" value="1"/>
</dbReference>
<dbReference type="SUPFAM" id="SSF53150">
    <property type="entry name" value="DNA repair protein MutS, domain II"/>
    <property type="match status" value="1"/>
</dbReference>
<feature type="domain" description="DNA mismatch repair proteins mutS family" evidence="12">
    <location>
        <begin position="722"/>
        <end position="738"/>
    </location>
</feature>
<dbReference type="PROSITE" id="PS00486">
    <property type="entry name" value="DNA_MISMATCH_REPAIR_2"/>
    <property type="match status" value="1"/>
</dbReference>
<gene>
    <name evidence="9" type="primary">mutS</name>
    <name evidence="13" type="ORF">CKA38_06775</name>
</gene>
<evidence type="ECO:0000256" key="3">
    <source>
        <dbReference type="ARBA" id="ARBA00022741"/>
    </source>
</evidence>
<keyword evidence="7 9" id="KW-0234">DNA repair</keyword>
<dbReference type="Pfam" id="PF01624">
    <property type="entry name" value="MutS_I"/>
    <property type="match status" value="1"/>
</dbReference>
<dbReference type="PANTHER" id="PTHR11361">
    <property type="entry name" value="DNA MISMATCH REPAIR PROTEIN MUTS FAMILY MEMBER"/>
    <property type="match status" value="1"/>
</dbReference>
<dbReference type="FunFam" id="3.40.50.300:FF:000870">
    <property type="entry name" value="MutS protein homolog 4"/>
    <property type="match status" value="1"/>
</dbReference>
<dbReference type="NCBIfam" id="TIGR01070">
    <property type="entry name" value="mutS1"/>
    <property type="match status" value="1"/>
</dbReference>
<dbReference type="InterPro" id="IPR036187">
    <property type="entry name" value="DNA_mismatch_repair_MutS_sf"/>
</dbReference>
<evidence type="ECO:0000256" key="10">
    <source>
        <dbReference type="RuleBase" id="RU003756"/>
    </source>
</evidence>
<keyword evidence="5 9" id="KW-0067">ATP-binding</keyword>
<dbReference type="Gene3D" id="3.40.1170.10">
    <property type="entry name" value="DNA repair protein MutS, domain I"/>
    <property type="match status" value="1"/>
</dbReference>
<dbReference type="OrthoDB" id="9802448at2"/>
<dbReference type="HAMAP" id="MF_00096">
    <property type="entry name" value="MutS"/>
    <property type="match status" value="1"/>
</dbReference>
<reference evidence="13 14" key="1">
    <citation type="journal article" date="2018" name="Syst. Appl. Microbiol.">
        <title>Ereboglobus luteus gen. nov. sp. nov. from cockroach guts, and new insights into the oxygen relationship of the genera Opitutus and Didymococcus (Verrucomicrobia: Opitutaceae).</title>
        <authorList>
            <person name="Tegtmeier D."/>
            <person name="Belitz A."/>
            <person name="Radek R."/>
            <person name="Heimerl T."/>
            <person name="Brune A."/>
        </authorList>
    </citation>
    <scope>NUCLEOTIDE SEQUENCE [LARGE SCALE GENOMIC DNA]</scope>
    <source>
        <strain evidence="13 14">Ho45</strain>
    </source>
</reference>
<accession>A0A2U8E282</accession>
<dbReference type="Pfam" id="PF00488">
    <property type="entry name" value="MutS_V"/>
    <property type="match status" value="1"/>
</dbReference>
<keyword evidence="6 9" id="KW-0238">DNA-binding</keyword>
<dbReference type="GO" id="GO:0005524">
    <property type="term" value="F:ATP binding"/>
    <property type="evidence" value="ECO:0007669"/>
    <property type="project" value="UniProtKB-UniRule"/>
</dbReference>
<dbReference type="InterPro" id="IPR027417">
    <property type="entry name" value="P-loop_NTPase"/>
</dbReference>
<dbReference type="Gene3D" id="3.30.420.110">
    <property type="entry name" value="MutS, connector domain"/>
    <property type="match status" value="1"/>
</dbReference>
<keyword evidence="4 9" id="KW-0227">DNA damage</keyword>
<dbReference type="GO" id="GO:0140664">
    <property type="term" value="F:ATP-dependent DNA damage sensor activity"/>
    <property type="evidence" value="ECO:0007669"/>
    <property type="project" value="InterPro"/>
</dbReference>
<dbReference type="CDD" id="cd03284">
    <property type="entry name" value="ABC_MutS1"/>
    <property type="match status" value="1"/>
</dbReference>
<protein>
    <recommendedName>
        <fullName evidence="2 9">DNA mismatch repair protein MutS</fullName>
    </recommendedName>
</protein>
<evidence type="ECO:0000256" key="1">
    <source>
        <dbReference type="ARBA" id="ARBA00006271"/>
    </source>
</evidence>
<keyword evidence="14" id="KW-1185">Reference proteome</keyword>
<dbReference type="SUPFAM" id="SSF55271">
    <property type="entry name" value="DNA repair protein MutS, domain I"/>
    <property type="match status" value="1"/>
</dbReference>
<dbReference type="PANTHER" id="PTHR11361:SF34">
    <property type="entry name" value="DNA MISMATCH REPAIR PROTEIN MSH1, MITOCHONDRIAL"/>
    <property type="match status" value="1"/>
</dbReference>
<dbReference type="InterPro" id="IPR007695">
    <property type="entry name" value="DNA_mismatch_repair_MutS-lik_N"/>
</dbReference>
<evidence type="ECO:0000256" key="9">
    <source>
        <dbReference type="HAMAP-Rule" id="MF_00096"/>
    </source>
</evidence>
<dbReference type="EMBL" id="CP023004">
    <property type="protein sequence ID" value="AWI08989.1"/>
    <property type="molecule type" value="Genomic_DNA"/>
</dbReference>
<dbReference type="InterPro" id="IPR007860">
    <property type="entry name" value="DNA_mmatch_repair_MutS_con_dom"/>
</dbReference>
<dbReference type="RefSeq" id="WP_108824802.1">
    <property type="nucleotide sequence ID" value="NZ_CP023004.1"/>
</dbReference>
<comment type="function">
    <text evidence="8 9">This protein is involved in the repair of mismatches in DNA. It is possible that it carries out the mismatch recognition step. This protein has a weak ATPase activity.</text>
</comment>
<dbReference type="Pfam" id="PF05192">
    <property type="entry name" value="MutS_III"/>
    <property type="match status" value="1"/>
</dbReference>
<dbReference type="Proteomes" id="UP000244896">
    <property type="component" value="Chromosome"/>
</dbReference>
<dbReference type="InterPro" id="IPR007861">
    <property type="entry name" value="DNA_mismatch_repair_MutS_clamp"/>
</dbReference>
<proteinExistence type="inferred from homology"/>
<dbReference type="InterPro" id="IPR016151">
    <property type="entry name" value="DNA_mismatch_repair_MutS_N"/>
</dbReference>
<evidence type="ECO:0000256" key="6">
    <source>
        <dbReference type="ARBA" id="ARBA00023125"/>
    </source>
</evidence>
<dbReference type="InterPro" id="IPR005748">
    <property type="entry name" value="DNA_mismatch_repair_MutS"/>
</dbReference>
<feature type="region of interest" description="Disordered" evidence="11">
    <location>
        <begin position="839"/>
        <end position="867"/>
    </location>
</feature>
<evidence type="ECO:0000313" key="14">
    <source>
        <dbReference type="Proteomes" id="UP000244896"/>
    </source>
</evidence>
<dbReference type="InterPro" id="IPR007696">
    <property type="entry name" value="DNA_mismatch_repair_MutS_core"/>
</dbReference>
<dbReference type="GO" id="GO:0003684">
    <property type="term" value="F:damaged DNA binding"/>
    <property type="evidence" value="ECO:0007669"/>
    <property type="project" value="UniProtKB-UniRule"/>
</dbReference>
<dbReference type="GO" id="GO:0030983">
    <property type="term" value="F:mismatched DNA binding"/>
    <property type="evidence" value="ECO:0007669"/>
    <property type="project" value="InterPro"/>
</dbReference>
<dbReference type="SUPFAM" id="SSF52540">
    <property type="entry name" value="P-loop containing nucleoside triphosphate hydrolases"/>
    <property type="match status" value="1"/>
</dbReference>
<dbReference type="SMART" id="SM00534">
    <property type="entry name" value="MUTSac"/>
    <property type="match status" value="1"/>
</dbReference>
<dbReference type="Pfam" id="PF05190">
    <property type="entry name" value="MutS_IV"/>
    <property type="match status" value="1"/>
</dbReference>
<comment type="similarity">
    <text evidence="1 9 10">Belongs to the DNA mismatch repair MutS family.</text>
</comment>
<name>A0A2U8E282_9BACT</name>
<feature type="binding site" evidence="9">
    <location>
        <begin position="648"/>
        <end position="655"/>
    </location>
    <ligand>
        <name>ATP</name>
        <dbReference type="ChEBI" id="CHEBI:30616"/>
    </ligand>
</feature>
<dbReference type="SMART" id="SM00533">
    <property type="entry name" value="MUTSd"/>
    <property type="match status" value="1"/>
</dbReference>
<dbReference type="InterPro" id="IPR036678">
    <property type="entry name" value="MutS_con_dom_sf"/>
</dbReference>
<evidence type="ECO:0000256" key="4">
    <source>
        <dbReference type="ARBA" id="ARBA00022763"/>
    </source>
</evidence>
<dbReference type="Gene3D" id="3.40.50.300">
    <property type="entry name" value="P-loop containing nucleotide triphosphate hydrolases"/>
    <property type="match status" value="1"/>
</dbReference>
<evidence type="ECO:0000256" key="11">
    <source>
        <dbReference type="SAM" id="MobiDB-lite"/>
    </source>
</evidence>
<dbReference type="PIRSF" id="PIRSF037677">
    <property type="entry name" value="DNA_mis_repair_Msh6"/>
    <property type="match status" value="1"/>
</dbReference>
<evidence type="ECO:0000256" key="2">
    <source>
        <dbReference type="ARBA" id="ARBA00021982"/>
    </source>
</evidence>
<dbReference type="KEGG" id="elut:CKA38_06775"/>
<dbReference type="InterPro" id="IPR017261">
    <property type="entry name" value="DNA_mismatch_repair_MutS/MSH"/>
</dbReference>
<dbReference type="Gene3D" id="1.10.1420.10">
    <property type="match status" value="2"/>
</dbReference>
<dbReference type="InterPro" id="IPR045076">
    <property type="entry name" value="MutS"/>
</dbReference>
<sequence>MSAKPASSAASPSAPVKLTPMMQQYVDVKRGLPRDTLLLFRLGDFFEMFNDDAVTASKLIGLTLTKRQETPMCGVPAHAADNYVGKLLALGKKVAICDQAEPAKAGKLVRRQLTRILTPGTTLETAQIDAARNHYLCAITHDKHGLHAAWLDLTTGEFKVATDTRPENLLPILTALDPAEIVTPENALPAWQNAAHDHANPAHAALAALAGFCATRLVTELAPYQFELNSAPAAIATALGVLNLQGFGLENNHPALGPAAALVYYATENLCAKPENLRSLQEYRPAKTLLLDPATLRNLEIFNSTRGTRDGSLHHAINRCATPAGARLLERWLAAPALDLAEIHRRQTITGELLAMPGSLSALRAHLQNIRDIPRIIGRLQNRLRNPRELGGVRDTLAQLPKIHDALAQFAPGTTTRIQKEKIDLLPELHALLARALADELPNDINEGNHIRAGHDPELDRLRALTTGNKTWLSDLERAEQERTGIRSLKVKYTGNFGYYIEVTKANLHLVPADYIRRQTTVGGERYVTEALKQKEKEIFHAEENALARELVLFNELVTAVLDESIALVRTADTLAELDVLCGWAQLAREWDYVCPTIDETDVLEITEGRHPVVEQMLKNPSAGSPQTFVPNDTQLSSSDAQIALITGPNMAGKSTYIRQVALITLMAQVGCWVPAKACRIGLVDRIFSRVGASDDLARGNSTFMVEMNETANILNNATDRSLIILDEIGRGTSTYDGLSIAWAVVEHLHRDETRGPRTLFATHYQELTQLEKHLPRMRNLSVAVKEWNDEIVFVRRVVPGAADRSYGIQVARLAGLPLTVIDRAKTILEKLESEDTDIELTAPTPKARPKKKITVKPEDDAQMSLL</sequence>